<dbReference type="OrthoDB" id="194386at2759"/>
<dbReference type="AlphaFoldDB" id="A0A0C2X6P3"/>
<name>A0A0C2X6P3_AMAMK</name>
<dbReference type="SUPFAM" id="SSF53335">
    <property type="entry name" value="S-adenosyl-L-methionine-dependent methyltransferases"/>
    <property type="match status" value="1"/>
</dbReference>
<dbReference type="HOGENOM" id="CLU_038942_4_0_1"/>
<dbReference type="Proteomes" id="UP000054549">
    <property type="component" value="Unassembled WGS sequence"/>
</dbReference>
<gene>
    <name evidence="1" type="ORF">M378DRAFT_553032</name>
</gene>
<dbReference type="InParanoid" id="A0A0C2X6P3"/>
<proteinExistence type="predicted"/>
<dbReference type="PANTHER" id="PTHR14614">
    <property type="entry name" value="HEPATOCELLULAR CARCINOMA-ASSOCIATED ANTIGEN"/>
    <property type="match status" value="1"/>
</dbReference>
<accession>A0A0C2X6P3</accession>
<dbReference type="FunCoup" id="A0A0C2X6P3">
    <property type="interactions" value="429"/>
</dbReference>
<protein>
    <submittedName>
        <fullName evidence="1">Uncharacterized protein</fullName>
    </submittedName>
</protein>
<dbReference type="Pfam" id="PF10294">
    <property type="entry name" value="Methyltransf_16"/>
    <property type="match status" value="1"/>
</dbReference>
<dbReference type="GO" id="GO:0008757">
    <property type="term" value="F:S-adenosylmethionine-dependent methyltransferase activity"/>
    <property type="evidence" value="ECO:0007669"/>
    <property type="project" value="UniProtKB-ARBA"/>
</dbReference>
<dbReference type="Gene3D" id="3.40.50.150">
    <property type="entry name" value="Vaccinia Virus protein VP39"/>
    <property type="match status" value="1"/>
</dbReference>
<dbReference type="PANTHER" id="PTHR14614:SF130">
    <property type="entry name" value="PROTEIN-LYSINE N-METHYLTRANSFERASE EEF2KMT"/>
    <property type="match status" value="1"/>
</dbReference>
<sequence length="367" mass="40714">MDSLPTGLFKILKGYSSLSPPKSLTIPSNLSLIDLHGFFLNLLLDPHLQQYPPSEQYQKFFWKWAIHCLEELFSGNETEEIDSRLYEYYLSLTLSHDQPIGSSGTPLQSYLTYYWIPSSDEVSLINPDQLTRVTLLESRTTIESGTTGLRTWKASFVLADYLLNRPGLVQGKSVLELGSGVGFLGTIVAAIQQSNMLPGTSLCLTDVNEQVLSRCSSNVKLPCNLSSLHPHLQCRALDWSLSVKATPSDPCLHFLVTESSPDVILGADIVFDPSLVPALVGMLKLCLSTTKSDHTKMAFIALTARNCSTLTLFIESVKGANLWVEELQLYCQHTSFVDSFSVDSDEHVKIFQITTQRRGRSCSIIVP</sequence>
<dbReference type="InterPro" id="IPR019410">
    <property type="entry name" value="Methyltransf_16"/>
</dbReference>
<evidence type="ECO:0000313" key="2">
    <source>
        <dbReference type="Proteomes" id="UP000054549"/>
    </source>
</evidence>
<evidence type="ECO:0000313" key="1">
    <source>
        <dbReference type="EMBL" id="KIL64946.1"/>
    </source>
</evidence>
<reference evidence="1 2" key="1">
    <citation type="submission" date="2014-04" db="EMBL/GenBank/DDBJ databases">
        <title>Evolutionary Origins and Diversification of the Mycorrhizal Mutualists.</title>
        <authorList>
            <consortium name="DOE Joint Genome Institute"/>
            <consortium name="Mycorrhizal Genomics Consortium"/>
            <person name="Kohler A."/>
            <person name="Kuo A."/>
            <person name="Nagy L.G."/>
            <person name="Floudas D."/>
            <person name="Copeland A."/>
            <person name="Barry K.W."/>
            <person name="Cichocki N."/>
            <person name="Veneault-Fourrey C."/>
            <person name="LaButti K."/>
            <person name="Lindquist E.A."/>
            <person name="Lipzen A."/>
            <person name="Lundell T."/>
            <person name="Morin E."/>
            <person name="Murat C."/>
            <person name="Riley R."/>
            <person name="Ohm R."/>
            <person name="Sun H."/>
            <person name="Tunlid A."/>
            <person name="Henrissat B."/>
            <person name="Grigoriev I.V."/>
            <person name="Hibbett D.S."/>
            <person name="Martin F."/>
        </authorList>
    </citation>
    <scope>NUCLEOTIDE SEQUENCE [LARGE SCALE GENOMIC DNA]</scope>
    <source>
        <strain evidence="1 2">Koide BX008</strain>
    </source>
</reference>
<dbReference type="GO" id="GO:0005737">
    <property type="term" value="C:cytoplasm"/>
    <property type="evidence" value="ECO:0007669"/>
    <property type="project" value="TreeGrafter"/>
</dbReference>
<dbReference type="EMBL" id="KN818245">
    <property type="protein sequence ID" value="KIL64946.1"/>
    <property type="molecule type" value="Genomic_DNA"/>
</dbReference>
<dbReference type="STRING" id="946122.A0A0C2X6P3"/>
<dbReference type="InterPro" id="IPR029063">
    <property type="entry name" value="SAM-dependent_MTases_sf"/>
</dbReference>
<keyword evidence="2" id="KW-1185">Reference proteome</keyword>
<organism evidence="1 2">
    <name type="scientific">Amanita muscaria (strain Koide BX008)</name>
    <dbReference type="NCBI Taxonomy" id="946122"/>
    <lineage>
        <taxon>Eukaryota</taxon>
        <taxon>Fungi</taxon>
        <taxon>Dikarya</taxon>
        <taxon>Basidiomycota</taxon>
        <taxon>Agaricomycotina</taxon>
        <taxon>Agaricomycetes</taxon>
        <taxon>Agaricomycetidae</taxon>
        <taxon>Agaricales</taxon>
        <taxon>Pluteineae</taxon>
        <taxon>Amanitaceae</taxon>
        <taxon>Amanita</taxon>
    </lineage>
</organism>